<protein>
    <submittedName>
        <fullName evidence="4">GNAT family N-acetyltransferase</fullName>
    </submittedName>
</protein>
<dbReference type="GO" id="GO:0016747">
    <property type="term" value="F:acyltransferase activity, transferring groups other than amino-acyl groups"/>
    <property type="evidence" value="ECO:0007669"/>
    <property type="project" value="InterPro"/>
</dbReference>
<gene>
    <name evidence="4" type="ORF">FPZ24_14050</name>
</gene>
<sequence>MIDYRDAKPADGPELAQVARRCFTETFGNLYRQEDLATFLDAAFGTTGLPSHVSDPAYTVRVATDDGAIIGFCKVGPVVFPGEWPETTIELHQLYVLGPWQGEGIAPVLMDWALGTARNRDAKDVILSVYIDNHRARRFYERYGFVEIGKYTFMVGDQPDDDRLMQLTL</sequence>
<dbReference type="PANTHER" id="PTHR43877">
    <property type="entry name" value="AMINOALKYLPHOSPHONATE N-ACETYLTRANSFERASE-RELATED-RELATED"/>
    <property type="match status" value="1"/>
</dbReference>
<keyword evidence="5" id="KW-1185">Reference proteome</keyword>
<evidence type="ECO:0000256" key="1">
    <source>
        <dbReference type="ARBA" id="ARBA00022679"/>
    </source>
</evidence>
<dbReference type="Gene3D" id="3.40.630.30">
    <property type="match status" value="1"/>
</dbReference>
<dbReference type="CDD" id="cd04301">
    <property type="entry name" value="NAT_SF"/>
    <property type="match status" value="1"/>
</dbReference>
<feature type="domain" description="N-acetyltransferase" evidence="3">
    <location>
        <begin position="2"/>
        <end position="169"/>
    </location>
</feature>
<dbReference type="SUPFAM" id="SSF55729">
    <property type="entry name" value="Acyl-CoA N-acyltransferases (Nat)"/>
    <property type="match status" value="1"/>
</dbReference>
<dbReference type="KEGG" id="spai:FPZ24_14050"/>
<evidence type="ECO:0000256" key="2">
    <source>
        <dbReference type="ARBA" id="ARBA00023315"/>
    </source>
</evidence>
<dbReference type="Proteomes" id="UP000315673">
    <property type="component" value="Chromosome"/>
</dbReference>
<evidence type="ECO:0000259" key="3">
    <source>
        <dbReference type="PROSITE" id="PS51186"/>
    </source>
</evidence>
<dbReference type="PANTHER" id="PTHR43877:SF1">
    <property type="entry name" value="ACETYLTRANSFERASE"/>
    <property type="match status" value="1"/>
</dbReference>
<organism evidence="4 5">
    <name type="scientific">Sphingomonas panacisoli</name>
    <dbReference type="NCBI Taxonomy" id="1813879"/>
    <lineage>
        <taxon>Bacteria</taxon>
        <taxon>Pseudomonadati</taxon>
        <taxon>Pseudomonadota</taxon>
        <taxon>Alphaproteobacteria</taxon>
        <taxon>Sphingomonadales</taxon>
        <taxon>Sphingomonadaceae</taxon>
        <taxon>Sphingomonas</taxon>
    </lineage>
</organism>
<dbReference type="InterPro" id="IPR000182">
    <property type="entry name" value="GNAT_dom"/>
</dbReference>
<proteinExistence type="predicted"/>
<dbReference type="RefSeq" id="WP_146572992.1">
    <property type="nucleotide sequence ID" value="NZ_CP042306.1"/>
</dbReference>
<keyword evidence="2" id="KW-0012">Acyltransferase</keyword>
<reference evidence="4 5" key="1">
    <citation type="submission" date="2019-07" db="EMBL/GenBank/DDBJ databases">
        <title>Full genome sequence of Sphingomonas sp. 4R-6-7(HKS19).</title>
        <authorList>
            <person name="Im W.-T."/>
        </authorList>
    </citation>
    <scope>NUCLEOTIDE SEQUENCE [LARGE SCALE GENOMIC DNA]</scope>
    <source>
        <strain evidence="4 5">HKS19</strain>
    </source>
</reference>
<accession>A0A5B8LLU1</accession>
<dbReference type="Pfam" id="PF00583">
    <property type="entry name" value="Acetyltransf_1"/>
    <property type="match status" value="1"/>
</dbReference>
<keyword evidence="1 4" id="KW-0808">Transferase</keyword>
<dbReference type="EMBL" id="CP042306">
    <property type="protein sequence ID" value="QDZ08452.1"/>
    <property type="molecule type" value="Genomic_DNA"/>
</dbReference>
<name>A0A5B8LLU1_9SPHN</name>
<dbReference type="InterPro" id="IPR016181">
    <property type="entry name" value="Acyl_CoA_acyltransferase"/>
</dbReference>
<dbReference type="AlphaFoldDB" id="A0A5B8LLU1"/>
<dbReference type="OrthoDB" id="143110at2"/>
<evidence type="ECO:0000313" key="4">
    <source>
        <dbReference type="EMBL" id="QDZ08452.1"/>
    </source>
</evidence>
<dbReference type="InterPro" id="IPR050832">
    <property type="entry name" value="Bact_Acetyltransf"/>
</dbReference>
<dbReference type="PROSITE" id="PS51186">
    <property type="entry name" value="GNAT"/>
    <property type="match status" value="1"/>
</dbReference>
<evidence type="ECO:0000313" key="5">
    <source>
        <dbReference type="Proteomes" id="UP000315673"/>
    </source>
</evidence>